<dbReference type="PROSITE" id="PS50016">
    <property type="entry name" value="ZF_PHD_2"/>
    <property type="match status" value="1"/>
</dbReference>
<reference evidence="14 15" key="1">
    <citation type="submission" date="2014-04" db="EMBL/GenBank/DDBJ databases">
        <authorList>
            <consortium name="DOE Joint Genome Institute"/>
            <person name="Kuo A."/>
            <person name="Kohler A."/>
            <person name="Jargeat P."/>
            <person name="Nagy L.G."/>
            <person name="Floudas D."/>
            <person name="Copeland A."/>
            <person name="Barry K.W."/>
            <person name="Cichocki N."/>
            <person name="Veneault-Fourrey C."/>
            <person name="LaButti K."/>
            <person name="Lindquist E.A."/>
            <person name="Lipzen A."/>
            <person name="Lundell T."/>
            <person name="Morin E."/>
            <person name="Murat C."/>
            <person name="Sun H."/>
            <person name="Tunlid A."/>
            <person name="Henrissat B."/>
            <person name="Grigoriev I.V."/>
            <person name="Hibbett D.S."/>
            <person name="Martin F."/>
            <person name="Nordberg H.P."/>
            <person name="Cantor M.N."/>
            <person name="Hua S.X."/>
        </authorList>
    </citation>
    <scope>NUCLEOTIDE SEQUENCE [LARGE SCALE GENOMIC DNA]</scope>
    <source>
        <strain evidence="14 15">Ve08.2h10</strain>
    </source>
</reference>
<dbReference type="AlphaFoldDB" id="A0A0D0EA92"/>
<proteinExistence type="inferred from homology"/>
<feature type="coiled-coil region" evidence="11">
    <location>
        <begin position="30"/>
        <end position="57"/>
    </location>
</feature>
<comment type="similarity">
    <text evidence="2 10">Belongs to the ING family.</text>
</comment>
<gene>
    <name evidence="14" type="ORF">PAXRUDRAFT_825985</name>
</gene>
<keyword evidence="6 10" id="KW-0539">Nucleus</keyword>
<dbReference type="SUPFAM" id="SSF57903">
    <property type="entry name" value="FYVE/PHD zinc finger"/>
    <property type="match status" value="1"/>
</dbReference>
<dbReference type="Proteomes" id="UP000054538">
    <property type="component" value="Unassembled WGS sequence"/>
</dbReference>
<keyword evidence="3 8" id="KW-0479">Metal-binding</keyword>
<dbReference type="STRING" id="930991.A0A0D0EA92"/>
<evidence type="ECO:0000259" key="13">
    <source>
        <dbReference type="PROSITE" id="PS50016"/>
    </source>
</evidence>
<comment type="function">
    <text evidence="10">Component of an histone acetyltransferase complex.</text>
</comment>
<dbReference type="GO" id="GO:0005634">
    <property type="term" value="C:nucleus"/>
    <property type="evidence" value="ECO:0007669"/>
    <property type="project" value="UniProtKB-SubCell"/>
</dbReference>
<feature type="binding site" evidence="8">
    <location>
        <position position="325"/>
    </location>
    <ligand>
        <name>Zn(2+)</name>
        <dbReference type="ChEBI" id="CHEBI:29105"/>
        <label>2</label>
    </ligand>
</feature>
<comment type="domain">
    <text evidence="10">The PHD-type zinc finger mediates the binding to H3K4me3.</text>
</comment>
<evidence type="ECO:0000256" key="3">
    <source>
        <dbReference type="ARBA" id="ARBA00022723"/>
    </source>
</evidence>
<feature type="binding site" evidence="8">
    <location>
        <position position="300"/>
    </location>
    <ligand>
        <name>Zn(2+)</name>
        <dbReference type="ChEBI" id="CHEBI:29105"/>
        <label>2</label>
    </ligand>
</feature>
<name>A0A0D0EA92_9AGAM</name>
<reference evidence="15" key="2">
    <citation type="submission" date="2015-01" db="EMBL/GenBank/DDBJ databases">
        <title>Evolutionary Origins and Diversification of the Mycorrhizal Mutualists.</title>
        <authorList>
            <consortium name="DOE Joint Genome Institute"/>
            <consortium name="Mycorrhizal Genomics Consortium"/>
            <person name="Kohler A."/>
            <person name="Kuo A."/>
            <person name="Nagy L.G."/>
            <person name="Floudas D."/>
            <person name="Copeland A."/>
            <person name="Barry K.W."/>
            <person name="Cichocki N."/>
            <person name="Veneault-Fourrey C."/>
            <person name="LaButti K."/>
            <person name="Lindquist E.A."/>
            <person name="Lipzen A."/>
            <person name="Lundell T."/>
            <person name="Morin E."/>
            <person name="Murat C."/>
            <person name="Riley R."/>
            <person name="Ohm R."/>
            <person name="Sun H."/>
            <person name="Tunlid A."/>
            <person name="Henrissat B."/>
            <person name="Grigoriev I.V."/>
            <person name="Hibbett D.S."/>
            <person name="Martin F."/>
        </authorList>
    </citation>
    <scope>NUCLEOTIDE SEQUENCE [LARGE SCALE GENOMIC DNA]</scope>
    <source>
        <strain evidence="15">Ve08.2h10</strain>
    </source>
</reference>
<dbReference type="EMBL" id="KN824988">
    <property type="protein sequence ID" value="KIK96415.1"/>
    <property type="molecule type" value="Genomic_DNA"/>
</dbReference>
<dbReference type="InterPro" id="IPR019787">
    <property type="entry name" value="Znf_PHD-finger"/>
</dbReference>
<evidence type="ECO:0000256" key="8">
    <source>
        <dbReference type="PIRSR" id="PIRSR628651-51"/>
    </source>
</evidence>
<evidence type="ECO:0000256" key="9">
    <source>
        <dbReference type="PROSITE-ProRule" id="PRU00146"/>
    </source>
</evidence>
<feature type="compositionally biased region" description="Acidic residues" evidence="12">
    <location>
        <begin position="244"/>
        <end position="276"/>
    </location>
</feature>
<dbReference type="InterPro" id="IPR011011">
    <property type="entry name" value="Znf_FYVE_PHD"/>
</dbReference>
<feature type="site" description="Histone H3K4me3 binding" evidence="7">
    <location>
        <position position="304"/>
    </location>
</feature>
<dbReference type="PANTHER" id="PTHR10333">
    <property type="entry name" value="INHIBITOR OF GROWTH PROTEIN"/>
    <property type="match status" value="1"/>
</dbReference>
<feature type="site" description="Histone H3K4me3 binding" evidence="7">
    <location>
        <position position="292"/>
    </location>
</feature>
<evidence type="ECO:0000256" key="6">
    <source>
        <dbReference type="ARBA" id="ARBA00023242"/>
    </source>
</evidence>
<evidence type="ECO:0000256" key="7">
    <source>
        <dbReference type="PIRSR" id="PIRSR628651-50"/>
    </source>
</evidence>
<feature type="binding site" evidence="8">
    <location>
        <position position="306"/>
    </location>
    <ligand>
        <name>Zn(2+)</name>
        <dbReference type="ChEBI" id="CHEBI:29105"/>
        <label>1</label>
    </ligand>
</feature>
<dbReference type="PROSITE" id="PS01359">
    <property type="entry name" value="ZF_PHD_1"/>
    <property type="match status" value="1"/>
</dbReference>
<dbReference type="GO" id="GO:0006325">
    <property type="term" value="P:chromatin organization"/>
    <property type="evidence" value="ECO:0007669"/>
    <property type="project" value="UniProtKB-KW"/>
</dbReference>
<comment type="subcellular location">
    <subcellularLocation>
        <location evidence="1 10">Nucleus</location>
    </subcellularLocation>
</comment>
<dbReference type="HOGENOM" id="CLU_031900_2_0_1"/>
<dbReference type="InterPro" id="IPR013083">
    <property type="entry name" value="Znf_RING/FYVE/PHD"/>
</dbReference>
<dbReference type="SMART" id="SM00249">
    <property type="entry name" value="PHD"/>
    <property type="match status" value="1"/>
</dbReference>
<protein>
    <recommendedName>
        <fullName evidence="10">Chromatin modification-related protein</fullName>
    </recommendedName>
</protein>
<feature type="site" description="Histone H3K4me3 binding" evidence="7">
    <location>
        <position position="296"/>
    </location>
</feature>
<dbReference type="InParanoid" id="A0A0D0EA92"/>
<evidence type="ECO:0000313" key="14">
    <source>
        <dbReference type="EMBL" id="KIK96415.1"/>
    </source>
</evidence>
<dbReference type="Gene3D" id="3.30.40.10">
    <property type="entry name" value="Zinc/RING finger domain, C3HC4 (zinc finger)"/>
    <property type="match status" value="1"/>
</dbReference>
<dbReference type="OrthoDB" id="5411773at2759"/>
<comment type="subunit">
    <text evidence="10">Component of an histone acetyltransferase complex. Interacts with H3K4me3 and to a lesser extent with H3K4me2.</text>
</comment>
<evidence type="ECO:0000256" key="2">
    <source>
        <dbReference type="ARBA" id="ARBA00010210"/>
    </source>
</evidence>
<evidence type="ECO:0000256" key="1">
    <source>
        <dbReference type="ARBA" id="ARBA00004123"/>
    </source>
</evidence>
<evidence type="ECO:0000313" key="15">
    <source>
        <dbReference type="Proteomes" id="UP000054538"/>
    </source>
</evidence>
<evidence type="ECO:0000256" key="5">
    <source>
        <dbReference type="ARBA" id="ARBA00022833"/>
    </source>
</evidence>
<dbReference type="GO" id="GO:0000785">
    <property type="term" value="C:chromatin"/>
    <property type="evidence" value="ECO:0007669"/>
    <property type="project" value="UniProtKB-ARBA"/>
</dbReference>
<evidence type="ECO:0000256" key="10">
    <source>
        <dbReference type="RuleBase" id="RU361213"/>
    </source>
</evidence>
<organism evidence="14 15">
    <name type="scientific">Paxillus rubicundulus Ve08.2h10</name>
    <dbReference type="NCBI Taxonomy" id="930991"/>
    <lineage>
        <taxon>Eukaryota</taxon>
        <taxon>Fungi</taxon>
        <taxon>Dikarya</taxon>
        <taxon>Basidiomycota</taxon>
        <taxon>Agaricomycotina</taxon>
        <taxon>Agaricomycetes</taxon>
        <taxon>Agaricomycetidae</taxon>
        <taxon>Boletales</taxon>
        <taxon>Paxilineae</taxon>
        <taxon>Paxillaceae</taxon>
        <taxon>Paxillus</taxon>
    </lineage>
</organism>
<dbReference type="Pfam" id="PF12998">
    <property type="entry name" value="ING"/>
    <property type="match status" value="1"/>
</dbReference>
<keyword evidence="5 8" id="KW-0862">Zinc</keyword>
<feature type="binding site" evidence="8">
    <location>
        <position position="282"/>
    </location>
    <ligand>
        <name>Zn(2+)</name>
        <dbReference type="ChEBI" id="CHEBI:29105"/>
        <label>1</label>
    </ligand>
</feature>
<dbReference type="GO" id="GO:0008270">
    <property type="term" value="F:zinc ion binding"/>
    <property type="evidence" value="ECO:0007669"/>
    <property type="project" value="UniProtKB-KW"/>
</dbReference>
<evidence type="ECO:0000256" key="11">
    <source>
        <dbReference type="SAM" id="Coils"/>
    </source>
</evidence>
<dbReference type="InterPro" id="IPR019786">
    <property type="entry name" value="Zinc_finger_PHD-type_CS"/>
</dbReference>
<feature type="region of interest" description="Disordered" evidence="12">
    <location>
        <begin position="61"/>
        <end position="85"/>
    </location>
</feature>
<keyword evidence="4 9" id="KW-0863">Zinc-finger</keyword>
<feature type="region of interest" description="Disordered" evidence="12">
    <location>
        <begin position="212"/>
        <end position="276"/>
    </location>
</feature>
<feature type="binding site" evidence="8">
    <location>
        <position position="309"/>
    </location>
    <ligand>
        <name>Zn(2+)</name>
        <dbReference type="ChEBI" id="CHEBI:29105"/>
        <label>1</label>
    </ligand>
</feature>
<evidence type="ECO:0000256" key="4">
    <source>
        <dbReference type="ARBA" id="ARBA00022771"/>
    </source>
</evidence>
<keyword evidence="10" id="KW-0156">Chromatin regulator</keyword>
<sequence length="343" mass="36902">MSAPTVQNLEEAATIASEFIATLENIPSEVQFLLQELRLKETQSQDLQQEIAKHTHKFIRHTLRTDSETSAKDKPSPPPPTEKLKQAQKYLATLADEKIALAERIVEILSRKRSRLDYDLGRVLMLQGEPDAAAIVAGAAPPPIPAGIGAVSGGSGCVLGGRNPAAHINESLRNAFAGGTSLPVASSGSVASIGGRTGSTEESAYKKRKLNAAQGSIRLPSPAPSLYAPTTGRGRRKKRGGSSEVDDPDFDLGEETQAVEEGEGEDGEGEEGDDGEDKELYCFCQKLSYGEMIACDNPECPYQWFHLPCVNLKQPLPERWFCADCTKRGMGAPTGLGRKGRKK</sequence>
<feature type="binding site" evidence="8">
    <location>
        <position position="284"/>
    </location>
    <ligand>
        <name>Zn(2+)</name>
        <dbReference type="ChEBI" id="CHEBI:29105"/>
        <label>1</label>
    </ligand>
</feature>
<feature type="binding site" evidence="8">
    <location>
        <position position="295"/>
    </location>
    <ligand>
        <name>Zn(2+)</name>
        <dbReference type="ChEBI" id="CHEBI:29105"/>
        <label>2</label>
    </ligand>
</feature>
<feature type="compositionally biased region" description="Basic and acidic residues" evidence="12">
    <location>
        <begin position="63"/>
        <end position="75"/>
    </location>
</feature>
<dbReference type="CDD" id="cd15505">
    <property type="entry name" value="PHD_ING"/>
    <property type="match status" value="1"/>
</dbReference>
<dbReference type="InterPro" id="IPR028651">
    <property type="entry name" value="ING_fam"/>
</dbReference>
<evidence type="ECO:0000256" key="12">
    <source>
        <dbReference type="SAM" id="MobiDB-lite"/>
    </source>
</evidence>
<feature type="domain" description="PHD-type" evidence="13">
    <location>
        <begin position="279"/>
        <end position="328"/>
    </location>
</feature>
<dbReference type="Gene3D" id="6.10.140.1740">
    <property type="match status" value="1"/>
</dbReference>
<keyword evidence="11" id="KW-0175">Coiled coil</keyword>
<accession>A0A0D0EA92</accession>
<dbReference type="InterPro" id="IPR001965">
    <property type="entry name" value="Znf_PHD"/>
</dbReference>
<feature type="binding site" evidence="8">
    <location>
        <position position="322"/>
    </location>
    <ligand>
        <name>Zn(2+)</name>
        <dbReference type="ChEBI" id="CHEBI:29105"/>
        <label>2</label>
    </ligand>
</feature>
<dbReference type="FunCoup" id="A0A0D0EA92">
    <property type="interactions" value="113"/>
</dbReference>
<keyword evidence="15" id="KW-1185">Reference proteome</keyword>
<feature type="site" description="Histone H3K4me3 binding" evidence="7">
    <location>
        <position position="281"/>
    </location>
</feature>
<dbReference type="CDD" id="cd16858">
    <property type="entry name" value="ING_ING3_Yng2p"/>
    <property type="match status" value="1"/>
</dbReference>
<dbReference type="SMART" id="SM01408">
    <property type="entry name" value="ING"/>
    <property type="match status" value="1"/>
</dbReference>
<dbReference type="InterPro" id="IPR024610">
    <property type="entry name" value="ING_N_histone-binding"/>
</dbReference>